<evidence type="ECO:0000259" key="2">
    <source>
        <dbReference type="Pfam" id="PF13629"/>
    </source>
</evidence>
<reference evidence="3" key="1">
    <citation type="submission" date="2008-01" db="EMBL/GenBank/DDBJ databases">
        <title>Complete sequence of chromosome of Caulobacter sp. K31.</title>
        <authorList>
            <consortium name="US DOE Joint Genome Institute"/>
            <person name="Copeland A."/>
            <person name="Lucas S."/>
            <person name="Lapidus A."/>
            <person name="Barry K."/>
            <person name="Glavina del Rio T."/>
            <person name="Dalin E."/>
            <person name="Tice H."/>
            <person name="Pitluck S."/>
            <person name="Bruce D."/>
            <person name="Goodwin L."/>
            <person name="Thompson L.S."/>
            <person name="Brettin T."/>
            <person name="Detter J.C."/>
            <person name="Han C."/>
            <person name="Schmutz J."/>
            <person name="Larimer F."/>
            <person name="Land M."/>
            <person name="Hauser L."/>
            <person name="Kyrpides N."/>
            <person name="Kim E."/>
            <person name="Stephens C."/>
            <person name="Richardson P."/>
        </authorList>
    </citation>
    <scope>NUCLEOTIDE SEQUENCE [LARGE SCALE GENOMIC DNA]</scope>
    <source>
        <strain evidence="3">K31</strain>
    </source>
</reference>
<name>B0SYF4_CAUSK</name>
<feature type="domain" description="Pilus formation protein N-terminal" evidence="2">
    <location>
        <begin position="26"/>
        <end position="95"/>
    </location>
</feature>
<dbReference type="InterPro" id="IPR032789">
    <property type="entry name" value="T2SS-T3SS_pil_N"/>
</dbReference>
<proteinExistence type="predicted"/>
<dbReference type="KEGG" id="cak:Caul_4197"/>
<dbReference type="AlphaFoldDB" id="B0SYF4"/>
<organism evidence="3">
    <name type="scientific">Caulobacter sp. (strain K31)</name>
    <dbReference type="NCBI Taxonomy" id="366602"/>
    <lineage>
        <taxon>Bacteria</taxon>
        <taxon>Pseudomonadati</taxon>
        <taxon>Pseudomonadota</taxon>
        <taxon>Alphaproteobacteria</taxon>
        <taxon>Caulobacterales</taxon>
        <taxon>Caulobacteraceae</taxon>
        <taxon>Caulobacter</taxon>
    </lineage>
</organism>
<dbReference type="HOGENOM" id="CLU_132581_1_0_5"/>
<feature type="signal peptide" evidence="1">
    <location>
        <begin position="1"/>
        <end position="21"/>
    </location>
</feature>
<keyword evidence="1" id="KW-0732">Signal</keyword>
<dbReference type="EMBL" id="CP000927">
    <property type="protein sequence ID" value="ABZ73321.1"/>
    <property type="molecule type" value="Genomic_DNA"/>
</dbReference>
<dbReference type="eggNOG" id="COG4964">
    <property type="taxonomic scope" value="Bacteria"/>
</dbReference>
<gene>
    <name evidence="3" type="ordered locus">Caul_4197</name>
</gene>
<dbReference type="Pfam" id="PF13629">
    <property type="entry name" value="T2SS-T3SS_pil_N"/>
    <property type="match status" value="1"/>
</dbReference>
<feature type="chain" id="PRO_5002755678" description="Pilus formation protein N-terminal domain-containing protein" evidence="1">
    <location>
        <begin position="22"/>
        <end position="131"/>
    </location>
</feature>
<protein>
    <recommendedName>
        <fullName evidence="2">Pilus formation protein N-terminal domain-containing protein</fullName>
    </recommendedName>
</protein>
<sequence precursor="true">MRRLSLALCACLSLGATAAGAQSLASPLSVSAGQAARISLSAPVRDVVVGNPAVADVSLINERTLVILGKKAGATTVMAFDARGHALADRQVVVSDIPDGTVVVQRGVVASTYACGDRCSQLAAPVAAEKP</sequence>
<accession>B0SYF4</accession>
<dbReference type="OrthoDB" id="9815749at2"/>
<evidence type="ECO:0000256" key="1">
    <source>
        <dbReference type="SAM" id="SignalP"/>
    </source>
</evidence>
<evidence type="ECO:0000313" key="3">
    <source>
        <dbReference type="EMBL" id="ABZ73321.1"/>
    </source>
</evidence>
<dbReference type="STRING" id="366602.Caul_4197"/>